<accession>A0A381TUD2</accession>
<name>A0A381TUD2_9ZZZZ</name>
<feature type="transmembrane region" description="Helical" evidence="1">
    <location>
        <begin position="190"/>
        <end position="216"/>
    </location>
</feature>
<dbReference type="EMBL" id="UINC01005027">
    <property type="protein sequence ID" value="SVA18547.1"/>
    <property type="molecule type" value="Genomic_DNA"/>
</dbReference>
<dbReference type="PANTHER" id="PTHR34300">
    <property type="entry name" value="QUEUOSINE PRECURSOR TRANSPORTER-RELATED"/>
    <property type="match status" value="1"/>
</dbReference>
<feature type="transmembrane region" description="Helical" evidence="1">
    <location>
        <begin position="12"/>
        <end position="38"/>
    </location>
</feature>
<sequence>MKTNQISLANKIYLILAGLFITSLVASNLIFTKIFYWYPFDINIYGVKLFELSVGILPYPLTFLITDLISEIYGKRKANQVVTTGIFASIFSILLILISSQVPAIDASPINDEIFNQVFLNAPLAVLASMLTYLIAQYIDIRIYHFWKNLTKGKHLWLRNNFSTFTSQFIDTFTIVSLLIIFEILPGDKFLVLIISGFLFKVIVAILDTPLLYFFVWLFRKKFDLKVGEEIKMD</sequence>
<feature type="transmembrane region" description="Helical" evidence="1">
    <location>
        <begin position="162"/>
        <end position="184"/>
    </location>
</feature>
<dbReference type="AlphaFoldDB" id="A0A381TUD2"/>
<protein>
    <recommendedName>
        <fullName evidence="3">Queuosine precursor transporter</fullName>
    </recommendedName>
</protein>
<evidence type="ECO:0000313" key="2">
    <source>
        <dbReference type="EMBL" id="SVA18547.1"/>
    </source>
</evidence>
<dbReference type="Pfam" id="PF02592">
    <property type="entry name" value="Vut_1"/>
    <property type="match status" value="1"/>
</dbReference>
<keyword evidence="1" id="KW-0812">Transmembrane</keyword>
<dbReference type="InterPro" id="IPR003744">
    <property type="entry name" value="YhhQ"/>
</dbReference>
<dbReference type="PANTHER" id="PTHR34300:SF2">
    <property type="entry name" value="QUEUOSINE PRECURSOR TRANSPORTER-RELATED"/>
    <property type="match status" value="1"/>
</dbReference>
<gene>
    <name evidence="2" type="ORF">METZ01_LOCUS71401</name>
</gene>
<feature type="transmembrane region" description="Helical" evidence="1">
    <location>
        <begin position="118"/>
        <end position="141"/>
    </location>
</feature>
<proteinExistence type="inferred from homology"/>
<keyword evidence="1" id="KW-1133">Transmembrane helix</keyword>
<feature type="transmembrane region" description="Helical" evidence="1">
    <location>
        <begin position="50"/>
        <end position="69"/>
    </location>
</feature>
<evidence type="ECO:0000256" key="1">
    <source>
        <dbReference type="SAM" id="Phobius"/>
    </source>
</evidence>
<dbReference type="NCBIfam" id="TIGR00697">
    <property type="entry name" value="queuosine precursor transporter"/>
    <property type="match status" value="1"/>
</dbReference>
<evidence type="ECO:0008006" key="3">
    <source>
        <dbReference type="Google" id="ProtNLM"/>
    </source>
</evidence>
<organism evidence="2">
    <name type="scientific">marine metagenome</name>
    <dbReference type="NCBI Taxonomy" id="408172"/>
    <lineage>
        <taxon>unclassified sequences</taxon>
        <taxon>metagenomes</taxon>
        <taxon>ecological metagenomes</taxon>
    </lineage>
</organism>
<feature type="transmembrane region" description="Helical" evidence="1">
    <location>
        <begin position="81"/>
        <end position="98"/>
    </location>
</feature>
<dbReference type="HAMAP" id="MF_02088">
    <property type="entry name" value="Q_prec_transport"/>
    <property type="match status" value="1"/>
</dbReference>
<keyword evidence="1" id="KW-0472">Membrane</keyword>
<reference evidence="2" key="1">
    <citation type="submission" date="2018-05" db="EMBL/GenBank/DDBJ databases">
        <authorList>
            <person name="Lanie J.A."/>
            <person name="Ng W.-L."/>
            <person name="Kazmierczak K.M."/>
            <person name="Andrzejewski T.M."/>
            <person name="Davidsen T.M."/>
            <person name="Wayne K.J."/>
            <person name="Tettelin H."/>
            <person name="Glass J.I."/>
            <person name="Rusch D."/>
            <person name="Podicherti R."/>
            <person name="Tsui H.-C.T."/>
            <person name="Winkler M.E."/>
        </authorList>
    </citation>
    <scope>NUCLEOTIDE SEQUENCE</scope>
</reference>